<keyword evidence="1" id="KW-0732">Signal</keyword>
<evidence type="ECO:0000313" key="2">
    <source>
        <dbReference type="EMBL" id="GFZ81914.1"/>
    </source>
</evidence>
<evidence type="ECO:0000313" key="3">
    <source>
        <dbReference type="Proteomes" id="UP000598120"/>
    </source>
</evidence>
<dbReference type="RefSeq" id="WP_188605238.1">
    <property type="nucleotide sequence ID" value="NZ_BMIC01000001.1"/>
</dbReference>
<evidence type="ECO:0000256" key="1">
    <source>
        <dbReference type="SAM" id="SignalP"/>
    </source>
</evidence>
<dbReference type="AlphaFoldDB" id="A0A8J2X9J0"/>
<proteinExistence type="predicted"/>
<keyword evidence="3" id="KW-1185">Reference proteome</keyword>
<dbReference type="SUPFAM" id="SSF56925">
    <property type="entry name" value="OMPA-like"/>
    <property type="match status" value="1"/>
</dbReference>
<dbReference type="InterPro" id="IPR011250">
    <property type="entry name" value="OMP/PagP_B-barrel"/>
</dbReference>
<organism evidence="2 3">
    <name type="scientific">Aquaticitalea lipolytica</name>
    <dbReference type="NCBI Taxonomy" id="1247562"/>
    <lineage>
        <taxon>Bacteria</taxon>
        <taxon>Pseudomonadati</taxon>
        <taxon>Bacteroidota</taxon>
        <taxon>Flavobacteriia</taxon>
        <taxon>Flavobacteriales</taxon>
        <taxon>Flavobacteriaceae</taxon>
        <taxon>Aquaticitalea</taxon>
    </lineage>
</organism>
<evidence type="ECO:0008006" key="4">
    <source>
        <dbReference type="Google" id="ProtNLM"/>
    </source>
</evidence>
<comment type="caution">
    <text evidence="2">The sequence shown here is derived from an EMBL/GenBank/DDBJ whole genome shotgun (WGS) entry which is preliminary data.</text>
</comment>
<dbReference type="EMBL" id="BMIC01000001">
    <property type="protein sequence ID" value="GFZ81914.1"/>
    <property type="molecule type" value="Genomic_DNA"/>
</dbReference>
<protein>
    <recommendedName>
        <fullName evidence="4">Outer membrane protein beta-barrel domain-containing protein</fullName>
    </recommendedName>
</protein>
<feature type="signal peptide" evidence="1">
    <location>
        <begin position="1"/>
        <end position="19"/>
    </location>
</feature>
<reference evidence="2 3" key="1">
    <citation type="journal article" date="2014" name="Int. J. Syst. Evol. Microbiol.">
        <title>Complete genome sequence of Corynebacterium casei LMG S-19264T (=DSM 44701T), isolated from a smear-ripened cheese.</title>
        <authorList>
            <consortium name="US DOE Joint Genome Institute (JGI-PGF)"/>
            <person name="Walter F."/>
            <person name="Albersmeier A."/>
            <person name="Kalinowski J."/>
            <person name="Ruckert C."/>
        </authorList>
    </citation>
    <scope>NUCLEOTIDE SEQUENCE [LARGE SCALE GENOMIC DNA]</scope>
    <source>
        <strain evidence="2 3">CGMCC 1.15295</strain>
    </source>
</reference>
<gene>
    <name evidence="2" type="ORF">GCM10011531_10310</name>
</gene>
<dbReference type="Proteomes" id="UP000598120">
    <property type="component" value="Unassembled WGS sequence"/>
</dbReference>
<feature type="chain" id="PRO_5035326191" description="Outer membrane protein beta-barrel domain-containing protein" evidence="1">
    <location>
        <begin position="20"/>
        <end position="293"/>
    </location>
</feature>
<sequence length="293" mass="33016">MKKLLLILCFLLGYTSAVAQDTYTVNGETLQLKTEIDGQLDLLWNVIDGKYRYFVRTSDNTILELKNTKSDSGDYLEEYKSTLQNITSGTDLSTHKVNLTLGSLRNFIDKYNGLTDLNYNSQVTKSSVDLRLGIFGGISNSPFVGNDDNIKTPVFGVELEILEGKTMPRHSGFLQLRHTFDNDDFQYSTTELSLGYRFRVINTSKFGFYGDVRFATLNFSKATISYLDEDDMLVTENISDTAFDAPFIFGIGADFKITDNSYIFIGYNQLFAAFLDNQGNFSTDITLGYKLSL</sequence>
<name>A0A8J2X9J0_9FLAO</name>
<accession>A0A8J2X9J0</accession>